<proteinExistence type="predicted"/>
<keyword evidence="3" id="KW-1185">Reference proteome</keyword>
<comment type="caution">
    <text evidence="2">The sequence shown here is derived from an EMBL/GenBank/DDBJ whole genome shotgun (WGS) entry which is preliminary data.</text>
</comment>
<reference evidence="2" key="1">
    <citation type="submission" date="2022-08" db="EMBL/GenBank/DDBJ databases">
        <authorList>
            <person name="Gutierrez-Valencia J."/>
        </authorList>
    </citation>
    <scope>NUCLEOTIDE SEQUENCE</scope>
</reference>
<dbReference type="EMBL" id="CAMGYJ010000011">
    <property type="protein sequence ID" value="CAI0626589.1"/>
    <property type="molecule type" value="Genomic_DNA"/>
</dbReference>
<evidence type="ECO:0000256" key="1">
    <source>
        <dbReference type="SAM" id="MobiDB-lite"/>
    </source>
</evidence>
<dbReference type="AlphaFoldDB" id="A0AAV0S0S6"/>
<dbReference type="Proteomes" id="UP001154282">
    <property type="component" value="Unassembled WGS sequence"/>
</dbReference>
<feature type="region of interest" description="Disordered" evidence="1">
    <location>
        <begin position="1"/>
        <end position="29"/>
    </location>
</feature>
<feature type="non-terminal residue" evidence="2">
    <location>
        <position position="117"/>
    </location>
</feature>
<organism evidence="2 3">
    <name type="scientific">Linum tenue</name>
    <dbReference type="NCBI Taxonomy" id="586396"/>
    <lineage>
        <taxon>Eukaryota</taxon>
        <taxon>Viridiplantae</taxon>
        <taxon>Streptophyta</taxon>
        <taxon>Embryophyta</taxon>
        <taxon>Tracheophyta</taxon>
        <taxon>Spermatophyta</taxon>
        <taxon>Magnoliopsida</taxon>
        <taxon>eudicotyledons</taxon>
        <taxon>Gunneridae</taxon>
        <taxon>Pentapetalae</taxon>
        <taxon>rosids</taxon>
        <taxon>fabids</taxon>
        <taxon>Malpighiales</taxon>
        <taxon>Linaceae</taxon>
        <taxon>Linum</taxon>
    </lineage>
</organism>
<evidence type="ECO:0000313" key="3">
    <source>
        <dbReference type="Proteomes" id="UP001154282"/>
    </source>
</evidence>
<protein>
    <submittedName>
        <fullName evidence="2">Uncharacterized protein</fullName>
    </submittedName>
</protein>
<evidence type="ECO:0000313" key="2">
    <source>
        <dbReference type="EMBL" id="CAI0626589.1"/>
    </source>
</evidence>
<accession>A0AAV0S0S6</accession>
<sequence>MTVASVSKHQPPATATTRRRREGIGKEEEETVAVAAKGRGGEGNFCCLYIEEGERNSQKKEIGKWKRREELFSFVGRKKKNHSNRRSPPFARTQRVLFYRKMAAWGTSFYSSGFGQT</sequence>
<name>A0AAV0S0S6_9ROSI</name>
<gene>
    <name evidence="2" type="ORF">LITE_LOCUS50922</name>
</gene>